<dbReference type="AlphaFoldDB" id="A0A3E0VAZ2"/>
<name>A0A3E0VAZ2_9MICO</name>
<dbReference type="Proteomes" id="UP000256709">
    <property type="component" value="Unassembled WGS sequence"/>
</dbReference>
<proteinExistence type="predicted"/>
<dbReference type="Gene3D" id="1.10.10.10">
    <property type="entry name" value="Winged helix-like DNA-binding domain superfamily/Winged helix DNA-binding domain"/>
    <property type="match status" value="1"/>
</dbReference>
<reference evidence="2 3" key="1">
    <citation type="submission" date="2017-04" db="EMBL/GenBank/DDBJ databases">
        <title>Comparative genome analysis of Subtercola boreus.</title>
        <authorList>
            <person name="Cho Y.-J."/>
            <person name="Cho A."/>
            <person name="Kim O.-S."/>
            <person name="Lee J.-I."/>
        </authorList>
    </citation>
    <scope>NUCLEOTIDE SEQUENCE [LARGE SCALE GENOMIC DNA]</scope>
    <source>
        <strain evidence="2 3">P27444</strain>
    </source>
</reference>
<protein>
    <recommendedName>
        <fullName evidence="1">HTH marR-type domain-containing protein</fullName>
    </recommendedName>
</protein>
<organism evidence="2 3">
    <name type="scientific">Subtercola boreus</name>
    <dbReference type="NCBI Taxonomy" id="120213"/>
    <lineage>
        <taxon>Bacteria</taxon>
        <taxon>Bacillati</taxon>
        <taxon>Actinomycetota</taxon>
        <taxon>Actinomycetes</taxon>
        <taxon>Micrococcales</taxon>
        <taxon>Microbacteriaceae</taxon>
        <taxon>Subtercola</taxon>
    </lineage>
</organism>
<evidence type="ECO:0000313" key="2">
    <source>
        <dbReference type="EMBL" id="RFA06984.1"/>
    </source>
</evidence>
<evidence type="ECO:0000313" key="3">
    <source>
        <dbReference type="Proteomes" id="UP000256709"/>
    </source>
</evidence>
<sequence length="101" mass="10372">MQAIDGGANSAAGRSRMLGVSRQAAAKTIGALERAGYVERTADAADARRKRLVVSGRGREAIAIGAAEFEKSYQRWPHTVGPATAASTLSALSVLSGSTPS</sequence>
<gene>
    <name evidence="2" type="ORF">B7R21_17315</name>
</gene>
<accession>A0A3E0VAZ2</accession>
<comment type="caution">
    <text evidence="2">The sequence shown here is derived from an EMBL/GenBank/DDBJ whole genome shotgun (WGS) entry which is preliminary data.</text>
</comment>
<dbReference type="OrthoDB" id="122135at2"/>
<feature type="domain" description="HTH marR-type" evidence="1">
    <location>
        <begin position="16"/>
        <end position="49"/>
    </location>
</feature>
<dbReference type="InterPro" id="IPR000835">
    <property type="entry name" value="HTH_MarR-typ"/>
</dbReference>
<dbReference type="GO" id="GO:0003700">
    <property type="term" value="F:DNA-binding transcription factor activity"/>
    <property type="evidence" value="ECO:0007669"/>
    <property type="project" value="InterPro"/>
</dbReference>
<dbReference type="EMBL" id="NBXA01000033">
    <property type="protein sequence ID" value="RFA06984.1"/>
    <property type="molecule type" value="Genomic_DNA"/>
</dbReference>
<dbReference type="SUPFAM" id="SSF46785">
    <property type="entry name" value="Winged helix' DNA-binding domain"/>
    <property type="match status" value="1"/>
</dbReference>
<evidence type="ECO:0000259" key="1">
    <source>
        <dbReference type="Pfam" id="PF12802"/>
    </source>
</evidence>
<dbReference type="InterPro" id="IPR036388">
    <property type="entry name" value="WH-like_DNA-bd_sf"/>
</dbReference>
<dbReference type="Pfam" id="PF12802">
    <property type="entry name" value="MarR_2"/>
    <property type="match status" value="1"/>
</dbReference>
<dbReference type="InterPro" id="IPR036390">
    <property type="entry name" value="WH_DNA-bd_sf"/>
</dbReference>